<feature type="binding site" evidence="10">
    <location>
        <position position="119"/>
    </location>
    <ligand>
        <name>NAD(+)</name>
        <dbReference type="ChEBI" id="CHEBI:57540"/>
    </ligand>
</feature>
<evidence type="ECO:0000259" key="11">
    <source>
        <dbReference type="SMART" id="SM00984"/>
    </source>
</evidence>
<dbReference type="SUPFAM" id="SSF51735">
    <property type="entry name" value="NAD(P)-binding Rossmann-fold domains"/>
    <property type="match status" value="1"/>
</dbReference>
<evidence type="ECO:0000256" key="2">
    <source>
        <dbReference type="ARBA" id="ARBA00006601"/>
    </source>
</evidence>
<comment type="catalytic activity">
    <reaction evidence="6 7">
        <text>UDP-alpha-D-glucose + 2 NAD(+) + H2O = UDP-alpha-D-glucuronate + 2 NADH + 3 H(+)</text>
        <dbReference type="Rhea" id="RHEA:23596"/>
        <dbReference type="ChEBI" id="CHEBI:15377"/>
        <dbReference type="ChEBI" id="CHEBI:15378"/>
        <dbReference type="ChEBI" id="CHEBI:57540"/>
        <dbReference type="ChEBI" id="CHEBI:57945"/>
        <dbReference type="ChEBI" id="CHEBI:58052"/>
        <dbReference type="ChEBI" id="CHEBI:58885"/>
        <dbReference type="EC" id="1.1.1.22"/>
    </reaction>
</comment>
<feature type="binding site" evidence="9">
    <location>
        <begin position="148"/>
        <end position="151"/>
    </location>
    <ligand>
        <name>substrate</name>
    </ligand>
</feature>
<dbReference type="SMART" id="SM00984">
    <property type="entry name" value="UDPG_MGDP_dh_C"/>
    <property type="match status" value="1"/>
</dbReference>
<dbReference type="GO" id="GO:0051287">
    <property type="term" value="F:NAD binding"/>
    <property type="evidence" value="ECO:0007669"/>
    <property type="project" value="InterPro"/>
</dbReference>
<dbReference type="PIRSF" id="PIRSF000124">
    <property type="entry name" value="UDPglc_GDPman_dh"/>
    <property type="match status" value="1"/>
</dbReference>
<dbReference type="EMBL" id="LBUP01000005">
    <property type="protein sequence ID" value="KKQ66465.1"/>
    <property type="molecule type" value="Genomic_DNA"/>
</dbReference>
<dbReference type="InterPro" id="IPR036291">
    <property type="entry name" value="NAD(P)-bd_dom_sf"/>
</dbReference>
<dbReference type="AlphaFoldDB" id="A0A0G0JTU7"/>
<evidence type="ECO:0000256" key="9">
    <source>
        <dbReference type="PIRSR" id="PIRSR500134-2"/>
    </source>
</evidence>
<dbReference type="NCBIfam" id="TIGR03026">
    <property type="entry name" value="NDP-sugDHase"/>
    <property type="match status" value="1"/>
</dbReference>
<dbReference type="InterPro" id="IPR014026">
    <property type="entry name" value="UDP-Glc/GDP-Man_DH_dimer"/>
</dbReference>
<dbReference type="PATRIC" id="fig|1618422.5.peg.831"/>
<dbReference type="InterPro" id="IPR036220">
    <property type="entry name" value="UDP-Glc/GDP-Man_DH_C_sf"/>
</dbReference>
<name>A0A0G0JTU7_9BACT</name>
<feature type="binding site" evidence="9">
    <location>
        <begin position="245"/>
        <end position="249"/>
    </location>
    <ligand>
        <name>substrate</name>
    </ligand>
</feature>
<evidence type="ECO:0000256" key="1">
    <source>
        <dbReference type="ARBA" id="ARBA00004701"/>
    </source>
</evidence>
<reference evidence="12 13" key="1">
    <citation type="journal article" date="2015" name="Nature">
        <title>rRNA introns, odd ribosomes, and small enigmatic genomes across a large radiation of phyla.</title>
        <authorList>
            <person name="Brown C.T."/>
            <person name="Hug L.A."/>
            <person name="Thomas B.C."/>
            <person name="Sharon I."/>
            <person name="Castelle C.J."/>
            <person name="Singh A."/>
            <person name="Wilkins M.J."/>
            <person name="Williams K.H."/>
            <person name="Banfield J.F."/>
        </authorList>
    </citation>
    <scope>NUCLEOTIDE SEQUENCE [LARGE SCALE GENOMIC DNA]</scope>
</reference>
<dbReference type="SUPFAM" id="SSF52413">
    <property type="entry name" value="UDP-glucose/GDP-mannose dehydrogenase C-terminal domain"/>
    <property type="match status" value="1"/>
</dbReference>
<dbReference type="Gene3D" id="3.40.50.720">
    <property type="entry name" value="NAD(P)-binding Rossmann-like Domain"/>
    <property type="match status" value="2"/>
</dbReference>
<protein>
    <recommendedName>
        <fullName evidence="3 7">UDP-glucose 6-dehydrogenase</fullName>
        <ecNumber evidence="3 7">1.1.1.22</ecNumber>
    </recommendedName>
</protein>
<sequence length="424" mass="46579">MKISIFGTGYVGLVTGTCLANLGHEVNCVDIDLDKINKLNKGVIPIYEPGLSGLIVKNKSKLTFTTDPSNAVKNSKIIFIAVGTPQREDGSADLQYVKSVAEEIAQHINSYKVIVIKSTVPVGTSDLVENIIRTKFNGEFDVVSNPEFLKEGSAIDDFANTDRIVIGSKNKKAAQLVQKMYEKLKCPFVVTDRRSSELIKYASNAFLATKISFINSIANLSEKVGADITDIARGIGFDKRINPHFLNAGIGYGGSCFPKDVKALIFTAKDYNSNLELLSVVDKLNENQKQIVVKKLEQKLSLQSAKIAILGLAFKPNTDDIREAPSLTIIKELLKKGAKLSAWDPVAEPACQKIIPNVHYCPSPYEAMEECDAAIIVTEWQQLKEFDYQKAKKALKNPLIIDGRNILDPQKAKKAGIDYLGIGR</sequence>
<feature type="binding site" evidence="10">
    <location>
        <position position="322"/>
    </location>
    <ligand>
        <name>NAD(+)</name>
        <dbReference type="ChEBI" id="CHEBI:57540"/>
    </ligand>
</feature>
<dbReference type="InterPro" id="IPR014027">
    <property type="entry name" value="UDP-Glc/GDP-Man_DH_C"/>
</dbReference>
<evidence type="ECO:0000256" key="3">
    <source>
        <dbReference type="ARBA" id="ARBA00012954"/>
    </source>
</evidence>
<keyword evidence="5 7" id="KW-0520">NAD</keyword>
<feature type="domain" description="UDP-glucose/GDP-mannose dehydrogenase C-terminal" evidence="11">
    <location>
        <begin position="308"/>
        <end position="409"/>
    </location>
</feature>
<feature type="binding site" evidence="10">
    <location>
        <position position="84"/>
    </location>
    <ligand>
        <name>NAD(+)</name>
        <dbReference type="ChEBI" id="CHEBI:57540"/>
    </ligand>
</feature>
<feature type="binding site" evidence="10">
    <location>
        <position position="35"/>
    </location>
    <ligand>
        <name>NAD(+)</name>
        <dbReference type="ChEBI" id="CHEBI:57540"/>
    </ligand>
</feature>
<feature type="active site" description="Nucleophile" evidence="8">
    <location>
        <position position="256"/>
    </location>
</feature>
<dbReference type="Gene3D" id="1.20.5.100">
    <property type="entry name" value="Cytochrome c1, transmembrane anchor, C-terminal"/>
    <property type="match status" value="1"/>
</dbReference>
<feature type="binding site" evidence="10">
    <location>
        <position position="30"/>
    </location>
    <ligand>
        <name>NAD(+)</name>
        <dbReference type="ChEBI" id="CHEBI:57540"/>
    </ligand>
</feature>
<accession>A0A0G0JTU7</accession>
<evidence type="ECO:0000313" key="12">
    <source>
        <dbReference type="EMBL" id="KKQ66465.1"/>
    </source>
</evidence>
<proteinExistence type="inferred from homology"/>
<comment type="pathway">
    <text evidence="1">Nucleotide-sugar biosynthesis; UDP-alpha-D-glucuronate biosynthesis; UDP-alpha-D-glucuronate from UDP-alpha-D-glucose: step 1/1.</text>
</comment>
<dbReference type="Pfam" id="PF00984">
    <property type="entry name" value="UDPG_MGDP_dh"/>
    <property type="match status" value="1"/>
</dbReference>
<keyword evidence="4 7" id="KW-0560">Oxidoreductase</keyword>
<dbReference type="Pfam" id="PF03720">
    <property type="entry name" value="UDPG_MGDP_dh_C"/>
    <property type="match status" value="1"/>
</dbReference>
<dbReference type="InterPro" id="IPR001732">
    <property type="entry name" value="UDP-Glc/GDP-Man_DH_N"/>
</dbReference>
<feature type="binding site" evidence="10">
    <location>
        <position position="151"/>
    </location>
    <ligand>
        <name>NAD(+)</name>
        <dbReference type="ChEBI" id="CHEBI:57540"/>
    </ligand>
</feature>
<dbReference type="PANTHER" id="PTHR43750:SF3">
    <property type="entry name" value="UDP-GLUCOSE 6-DEHYDROGENASE TUAD"/>
    <property type="match status" value="1"/>
</dbReference>
<feature type="binding site" evidence="9">
    <location>
        <position position="253"/>
    </location>
    <ligand>
        <name>substrate</name>
    </ligand>
</feature>
<dbReference type="PIRSF" id="PIRSF500134">
    <property type="entry name" value="UDPglc_DH_bac"/>
    <property type="match status" value="1"/>
</dbReference>
<dbReference type="GO" id="GO:0006065">
    <property type="term" value="P:UDP-glucuronate biosynthetic process"/>
    <property type="evidence" value="ECO:0007669"/>
    <property type="project" value="UniProtKB-UniPathway"/>
</dbReference>
<evidence type="ECO:0000256" key="6">
    <source>
        <dbReference type="ARBA" id="ARBA00047473"/>
    </source>
</evidence>
<evidence type="ECO:0000256" key="7">
    <source>
        <dbReference type="PIRNR" id="PIRNR000124"/>
    </source>
</evidence>
<dbReference type="GO" id="GO:0003979">
    <property type="term" value="F:UDP-glucose 6-dehydrogenase activity"/>
    <property type="evidence" value="ECO:0007669"/>
    <property type="project" value="UniProtKB-EC"/>
</dbReference>
<dbReference type="Proteomes" id="UP000034235">
    <property type="component" value="Unassembled WGS sequence"/>
</dbReference>
<evidence type="ECO:0000256" key="8">
    <source>
        <dbReference type="PIRSR" id="PIRSR500134-1"/>
    </source>
</evidence>
<feature type="binding site" evidence="9">
    <location>
        <position position="200"/>
    </location>
    <ligand>
        <name>substrate</name>
    </ligand>
</feature>
<dbReference type="Pfam" id="PF03721">
    <property type="entry name" value="UDPG_MGDP_dh_N"/>
    <property type="match status" value="1"/>
</dbReference>
<comment type="similarity">
    <text evidence="2 7">Belongs to the UDP-glucose/GDP-mannose dehydrogenase family.</text>
</comment>
<feature type="binding site" evidence="10">
    <location>
        <position position="259"/>
    </location>
    <ligand>
        <name>NAD(+)</name>
        <dbReference type="ChEBI" id="CHEBI:57540"/>
    </ligand>
</feature>
<evidence type="ECO:0000256" key="4">
    <source>
        <dbReference type="ARBA" id="ARBA00023002"/>
    </source>
</evidence>
<comment type="caution">
    <text evidence="12">The sequence shown here is derived from an EMBL/GenBank/DDBJ whole genome shotgun (WGS) entry which is preliminary data.</text>
</comment>
<dbReference type="SUPFAM" id="SSF48179">
    <property type="entry name" value="6-phosphogluconate dehydrogenase C-terminal domain-like"/>
    <property type="match status" value="1"/>
</dbReference>
<dbReference type="InterPro" id="IPR017476">
    <property type="entry name" value="UDP-Glc/GDP-Man"/>
</dbReference>
<feature type="binding site" evidence="9">
    <location>
        <position position="315"/>
    </location>
    <ligand>
        <name>substrate</name>
    </ligand>
</feature>
<evidence type="ECO:0000313" key="13">
    <source>
        <dbReference type="Proteomes" id="UP000034235"/>
    </source>
</evidence>
<dbReference type="InterPro" id="IPR008927">
    <property type="entry name" value="6-PGluconate_DH-like_C_sf"/>
</dbReference>
<gene>
    <name evidence="12" type="ORF">US86_C0005G0076</name>
</gene>
<dbReference type="EC" id="1.1.1.22" evidence="3 7"/>
<dbReference type="InterPro" id="IPR028357">
    <property type="entry name" value="UDPglc_DH_bac"/>
</dbReference>
<evidence type="ECO:0000256" key="10">
    <source>
        <dbReference type="PIRSR" id="PIRSR500134-3"/>
    </source>
</evidence>
<organism evidence="12 13">
    <name type="scientific">Candidatus Daviesbacteria bacterium GW2011_GWA2_38_24</name>
    <dbReference type="NCBI Taxonomy" id="1618422"/>
    <lineage>
        <taxon>Bacteria</taxon>
        <taxon>Candidatus Daviesiibacteriota</taxon>
    </lineage>
</organism>
<evidence type="ECO:0000256" key="5">
    <source>
        <dbReference type="ARBA" id="ARBA00023027"/>
    </source>
</evidence>
<dbReference type="UniPathway" id="UPA00038">
    <property type="reaction ID" value="UER00491"/>
</dbReference>
<dbReference type="GO" id="GO:0000271">
    <property type="term" value="P:polysaccharide biosynthetic process"/>
    <property type="evidence" value="ECO:0007669"/>
    <property type="project" value="InterPro"/>
</dbReference>
<dbReference type="PANTHER" id="PTHR43750">
    <property type="entry name" value="UDP-GLUCOSE 6-DEHYDROGENASE TUAD"/>
    <property type="match status" value="1"/>
</dbReference>